<proteinExistence type="predicted"/>
<keyword evidence="2" id="KW-1185">Reference proteome</keyword>
<dbReference type="Proteomes" id="UP001284601">
    <property type="component" value="Unassembled WGS sequence"/>
</dbReference>
<protein>
    <submittedName>
        <fullName evidence="1">Uncharacterized protein</fullName>
    </submittedName>
</protein>
<sequence length="104" mass="11296">MADDSSRYLGQVTDTLRAPTHKLAAGADGRALADLVFVDRDEDGTTYRTCVRRIGRATVRTCFTTVSGDAGGPAITPLRFQRGRYAVSWSVAGESVAAWRFRVV</sequence>
<evidence type="ECO:0000313" key="2">
    <source>
        <dbReference type="Proteomes" id="UP001284601"/>
    </source>
</evidence>
<dbReference type="RefSeq" id="WP_318597319.1">
    <property type="nucleotide sequence ID" value="NZ_JAWSTH010000025.1"/>
</dbReference>
<accession>A0ABU4HNV4</accession>
<name>A0ABU4HNV4_9ACTN</name>
<evidence type="ECO:0000313" key="1">
    <source>
        <dbReference type="EMBL" id="MDW5594986.1"/>
    </source>
</evidence>
<reference evidence="2" key="1">
    <citation type="submission" date="2023-07" db="EMBL/GenBank/DDBJ databases">
        <title>Conexibacter stalactiti sp. nov., isolated from stalactites in a lava cave and emended description of the genus Conexibacter.</title>
        <authorList>
            <person name="Lee S.D."/>
        </authorList>
    </citation>
    <scope>NUCLEOTIDE SEQUENCE [LARGE SCALE GENOMIC DNA]</scope>
    <source>
        <strain evidence="2">KCTC 39840</strain>
    </source>
</reference>
<organism evidence="1 2">
    <name type="scientific">Conexibacter stalactiti</name>
    <dbReference type="NCBI Taxonomy" id="1940611"/>
    <lineage>
        <taxon>Bacteria</taxon>
        <taxon>Bacillati</taxon>
        <taxon>Actinomycetota</taxon>
        <taxon>Thermoleophilia</taxon>
        <taxon>Solirubrobacterales</taxon>
        <taxon>Conexibacteraceae</taxon>
        <taxon>Conexibacter</taxon>
    </lineage>
</organism>
<gene>
    <name evidence="1" type="ORF">R7226_11595</name>
</gene>
<dbReference type="EMBL" id="JAWSTH010000025">
    <property type="protein sequence ID" value="MDW5594986.1"/>
    <property type="molecule type" value="Genomic_DNA"/>
</dbReference>
<comment type="caution">
    <text evidence="1">The sequence shown here is derived from an EMBL/GenBank/DDBJ whole genome shotgun (WGS) entry which is preliminary data.</text>
</comment>